<name>A0A1M4UQK8_STRHI</name>
<dbReference type="Proteomes" id="UP000184501">
    <property type="component" value="Unassembled WGS sequence"/>
</dbReference>
<accession>A0A1M4UQK8</accession>
<dbReference type="EMBL" id="FQVN01000001">
    <property type="protein sequence ID" value="SHE59016.1"/>
    <property type="molecule type" value="Genomic_DNA"/>
</dbReference>
<organism evidence="1 2">
    <name type="scientific">Streptoalloteichus hindustanus</name>
    <dbReference type="NCBI Taxonomy" id="2017"/>
    <lineage>
        <taxon>Bacteria</taxon>
        <taxon>Bacillati</taxon>
        <taxon>Actinomycetota</taxon>
        <taxon>Actinomycetes</taxon>
        <taxon>Pseudonocardiales</taxon>
        <taxon>Pseudonocardiaceae</taxon>
        <taxon>Streptoalloteichus</taxon>
    </lineage>
</organism>
<dbReference type="AlphaFoldDB" id="A0A1M4UQK8"/>
<gene>
    <name evidence="1" type="ORF">SAMN05444320_101513</name>
</gene>
<evidence type="ECO:0000313" key="1">
    <source>
        <dbReference type="EMBL" id="SHE59016.1"/>
    </source>
</evidence>
<evidence type="ECO:0000313" key="2">
    <source>
        <dbReference type="Proteomes" id="UP000184501"/>
    </source>
</evidence>
<reference evidence="1 2" key="1">
    <citation type="submission" date="2016-11" db="EMBL/GenBank/DDBJ databases">
        <authorList>
            <person name="Jaros S."/>
            <person name="Januszkiewicz K."/>
            <person name="Wedrychowicz H."/>
        </authorList>
    </citation>
    <scope>NUCLEOTIDE SEQUENCE [LARGE SCALE GENOMIC DNA]</scope>
    <source>
        <strain evidence="1 2">DSM 44523</strain>
    </source>
</reference>
<protein>
    <submittedName>
        <fullName evidence="1">Uncharacterized protein</fullName>
    </submittedName>
</protein>
<sequence>MARGMESAPLLNASTQMFVWRGLRRLVEGVAESFTGYDLDGPEDLTPDQDRELHLAKVAVWREIEECVPHMVDLSVQEAALRGASGGEVTRWAGLRTRLEADDRWPGLAYAGRLRQWLAEHGREFGAAVLVVLDAPLPRGRTREELAALVNRVLSGLDQVGAPAPRDVERLLDVAHELVENGNPTPDDSALAAARQSLRELLAAAPAPVKR</sequence>
<keyword evidence="2" id="KW-1185">Reference proteome</keyword>
<proteinExistence type="predicted"/>